<reference evidence="2" key="1">
    <citation type="submission" date="2021-01" db="EMBL/GenBank/DDBJ databases">
        <authorList>
            <person name="Corre E."/>
            <person name="Pelletier E."/>
            <person name="Niang G."/>
            <person name="Scheremetjew M."/>
            <person name="Finn R."/>
            <person name="Kale V."/>
            <person name="Holt S."/>
            <person name="Cochrane G."/>
            <person name="Meng A."/>
            <person name="Brown T."/>
            <person name="Cohen L."/>
        </authorList>
    </citation>
    <scope>NUCLEOTIDE SEQUENCE</scope>
    <source>
        <strain evidence="2">Pbaha01</strain>
    </source>
</reference>
<dbReference type="InterPro" id="IPR029044">
    <property type="entry name" value="Nucleotide-diphossugar_trans"/>
</dbReference>
<proteinExistence type="predicted"/>
<accession>A0A7S0B7J5</accession>
<dbReference type="Gene3D" id="3.90.550.10">
    <property type="entry name" value="Spore Coat Polysaccharide Biosynthesis Protein SpsA, Chain A"/>
    <property type="match status" value="1"/>
</dbReference>
<gene>
    <name evidence="2" type="ORF">PBAH0796_LOCUS29382</name>
</gene>
<dbReference type="AlphaFoldDB" id="A0A7S0B7J5"/>
<evidence type="ECO:0000313" key="2">
    <source>
        <dbReference type="EMBL" id="CAD8385694.1"/>
    </source>
</evidence>
<sequence>MARGAQNGYRHGERIDGRCFFGGAKPGPWGWGQTHGINAGVMLLKPDLDIMDLSLAEVADPSHPEHIRGCGPEQDYLSRFYASEWSHIDVAYNFQLHQMYFILEYAGDLKKTDRARFLLDSERIKVFHYSSDPKPWARWLDPRFAAGSEEEWLRFVQSSFAGFRAWVMRDPEWVTHEGAFNGVCLGLDGQFYRAWGSTSQPGSGEGAEWGEPPSPAAGQDVEGSAAAPPGEVVEIPAWAIDATEAVTKLALRSWDQAYQELAANLAHPHLADAVVAAVSGQRLPVVEASLRDVDQREVVFTGQPAPPASSEDANRWTWHCGWWCERPWVGRLVVVSSYVPCPHAVLSLDGRALMAPSREGVHVAAASAVADCPPPRTFADGPGDWQEAVRWAQAVPEGAAVLIAIVGQPADGVLASLTTGGLGGPLYSEWLPTGCYVAAAVGTKGQSYWPDTHAAPDVAWASCSKALY</sequence>
<protein>
    <submittedName>
        <fullName evidence="2">Uncharacterized protein</fullName>
    </submittedName>
</protein>
<organism evidence="2">
    <name type="scientific">Pyrodinium bahamense</name>
    <dbReference type="NCBI Taxonomy" id="73915"/>
    <lineage>
        <taxon>Eukaryota</taxon>
        <taxon>Sar</taxon>
        <taxon>Alveolata</taxon>
        <taxon>Dinophyceae</taxon>
        <taxon>Gonyaulacales</taxon>
        <taxon>Pyrocystaceae</taxon>
        <taxon>Pyrodinium</taxon>
    </lineage>
</organism>
<name>A0A7S0B7J5_9DINO</name>
<evidence type="ECO:0000256" key="1">
    <source>
        <dbReference type="SAM" id="MobiDB-lite"/>
    </source>
</evidence>
<dbReference type="SUPFAM" id="SSF53448">
    <property type="entry name" value="Nucleotide-diphospho-sugar transferases"/>
    <property type="match status" value="1"/>
</dbReference>
<feature type="region of interest" description="Disordered" evidence="1">
    <location>
        <begin position="197"/>
        <end position="227"/>
    </location>
</feature>
<dbReference type="EMBL" id="HBEG01048239">
    <property type="protein sequence ID" value="CAD8385694.1"/>
    <property type="molecule type" value="Transcribed_RNA"/>
</dbReference>